<dbReference type="KEGG" id="csty:KN1_10830"/>
<gene>
    <name evidence="1" type="ORF">KN1_10830</name>
</gene>
<dbReference type="Proteomes" id="UP000825123">
    <property type="component" value="Chromosome"/>
</dbReference>
<protein>
    <submittedName>
        <fullName evidence="1">Uncharacterized protein</fullName>
    </submittedName>
</protein>
<organism evidence="1 2">
    <name type="scientific">Stygiolobus caldivivus</name>
    <dbReference type="NCBI Taxonomy" id="2824673"/>
    <lineage>
        <taxon>Archaea</taxon>
        <taxon>Thermoproteota</taxon>
        <taxon>Thermoprotei</taxon>
        <taxon>Sulfolobales</taxon>
        <taxon>Sulfolobaceae</taxon>
        <taxon>Stygiolobus</taxon>
    </lineage>
</organism>
<dbReference type="EMBL" id="AP024597">
    <property type="protein sequence ID" value="BCU69786.1"/>
    <property type="molecule type" value="Genomic_DNA"/>
</dbReference>
<dbReference type="AlphaFoldDB" id="A0A8D5U6L1"/>
<sequence>MRKDFFRKIKKTGLVGDFIKAVKFVDVEDVGFQKELGLTHFSLAGMATGAYLISLNSFSNFSFSFN</sequence>
<evidence type="ECO:0000313" key="2">
    <source>
        <dbReference type="Proteomes" id="UP000825123"/>
    </source>
</evidence>
<proteinExistence type="predicted"/>
<reference evidence="1 2" key="1">
    <citation type="submission" date="2021-04" db="EMBL/GenBank/DDBJ databases">
        <title>Complete genome sequence of Stygiolobus sp. KN-1.</title>
        <authorList>
            <person name="Nakamura K."/>
            <person name="Sakai H."/>
            <person name="Kurosawa N."/>
        </authorList>
    </citation>
    <scope>NUCLEOTIDE SEQUENCE [LARGE SCALE GENOMIC DNA]</scope>
    <source>
        <strain evidence="1 2">KN-1</strain>
    </source>
</reference>
<accession>A0A8D5U6L1</accession>
<keyword evidence="2" id="KW-1185">Reference proteome</keyword>
<name>A0A8D5U6L1_9CREN</name>
<evidence type="ECO:0000313" key="1">
    <source>
        <dbReference type="EMBL" id="BCU69786.1"/>
    </source>
</evidence>